<evidence type="ECO:0000256" key="1">
    <source>
        <dbReference type="SAM" id="MobiDB-lite"/>
    </source>
</evidence>
<keyword evidence="4" id="KW-1185">Reference proteome</keyword>
<feature type="compositionally biased region" description="Basic and acidic residues" evidence="1">
    <location>
        <begin position="1"/>
        <end position="18"/>
    </location>
</feature>
<evidence type="ECO:0008006" key="5">
    <source>
        <dbReference type="Google" id="ProtNLM"/>
    </source>
</evidence>
<organism evidence="3 4">
    <name type="scientific">Acidipropionibacterium acidipropionici</name>
    <dbReference type="NCBI Taxonomy" id="1748"/>
    <lineage>
        <taxon>Bacteria</taxon>
        <taxon>Bacillati</taxon>
        <taxon>Actinomycetota</taxon>
        <taxon>Actinomycetes</taxon>
        <taxon>Propionibacteriales</taxon>
        <taxon>Propionibacteriaceae</taxon>
        <taxon>Acidipropionibacterium</taxon>
    </lineage>
</organism>
<sequence>MTEPHHQPTPEEPTRILRVDGGPAGPASPPQPPAAAPEPRRRHWGRRIVAAVVVVLLVAGALLGDAVARTRAETEVADQVATAVGSDPSRIGVSIGGWPFLTVLATDRLDSVDITAPAATVKKDQQSATFTDVTIHALGLRNVRDIDATVMDSADATARITWKELSRLSGSTITSAGGSRVQLVRSVKVLGASVSLKISAAPSIRTEDRRIVFSKPQADVDGISVPSTLLEPAVASISDRIDLPDLGNLKYQSLRADSRGLVVSLSGDAVAMKDLIGG</sequence>
<protein>
    <recommendedName>
        <fullName evidence="5">DUF2993 domain-containing protein</fullName>
    </recommendedName>
</protein>
<keyword evidence="2" id="KW-0812">Transmembrane</keyword>
<feature type="compositionally biased region" description="Pro residues" evidence="1">
    <location>
        <begin position="26"/>
        <end position="36"/>
    </location>
</feature>
<feature type="transmembrane region" description="Helical" evidence="2">
    <location>
        <begin position="48"/>
        <end position="68"/>
    </location>
</feature>
<name>A0ABM6FJH4_9ACTN</name>
<dbReference type="RefSeq" id="WP_071001092.1">
    <property type="nucleotide sequence ID" value="NZ_CP014352.1"/>
</dbReference>
<keyword evidence="2" id="KW-0472">Membrane</keyword>
<feature type="region of interest" description="Disordered" evidence="1">
    <location>
        <begin position="1"/>
        <end position="41"/>
    </location>
</feature>
<evidence type="ECO:0000313" key="4">
    <source>
        <dbReference type="Proteomes" id="UP000178666"/>
    </source>
</evidence>
<dbReference type="Pfam" id="PF11209">
    <property type="entry name" value="LmeA"/>
    <property type="match status" value="1"/>
</dbReference>
<dbReference type="Proteomes" id="UP000178666">
    <property type="component" value="Chromosome"/>
</dbReference>
<dbReference type="InterPro" id="IPR021373">
    <property type="entry name" value="DUF2993"/>
</dbReference>
<reference evidence="3 4" key="1">
    <citation type="journal article" date="2016" name="Plant Dis.">
        <title>Improved production of propionic acid using genome shuffling.</title>
        <authorList>
            <person name="Luna-Flores C.H."/>
            <person name="Palfreyman R.W."/>
            <person name="Kromer J.O."/>
            <person name="Nielsen L.K."/>
            <person name="Marcellin E."/>
        </authorList>
    </citation>
    <scope>NUCLEOTIDE SEQUENCE [LARGE SCALE GENOMIC DNA]</scope>
    <source>
        <strain evidence="3 4">F3E8</strain>
    </source>
</reference>
<proteinExistence type="predicted"/>
<dbReference type="EMBL" id="CP015970">
    <property type="protein sequence ID" value="AOZ46287.1"/>
    <property type="molecule type" value="Genomic_DNA"/>
</dbReference>
<gene>
    <name evidence="3" type="ORF">A8L58_05660</name>
</gene>
<accession>A0ABM6FJH4</accession>
<evidence type="ECO:0000313" key="3">
    <source>
        <dbReference type="EMBL" id="AOZ46287.1"/>
    </source>
</evidence>
<evidence type="ECO:0000256" key="2">
    <source>
        <dbReference type="SAM" id="Phobius"/>
    </source>
</evidence>
<keyword evidence="2" id="KW-1133">Transmembrane helix</keyword>